<dbReference type="PROSITE" id="PS51910">
    <property type="entry name" value="GH18_2"/>
    <property type="match status" value="1"/>
</dbReference>
<dbReference type="EMBL" id="JANGEW010000009">
    <property type="protein sequence ID" value="MCQ5342574.1"/>
    <property type="molecule type" value="Genomic_DNA"/>
</dbReference>
<feature type="domain" description="GH18" evidence="3">
    <location>
        <begin position="177"/>
        <end position="585"/>
    </location>
</feature>
<dbReference type="PANTHER" id="PTHR46066:SF2">
    <property type="entry name" value="CHITINASE DOMAIN-CONTAINING PROTEIN 1"/>
    <property type="match status" value="1"/>
</dbReference>
<feature type="signal peptide" evidence="2">
    <location>
        <begin position="1"/>
        <end position="26"/>
    </location>
</feature>
<evidence type="ECO:0000313" key="4">
    <source>
        <dbReference type="EMBL" id="MCQ5342574.1"/>
    </source>
</evidence>
<dbReference type="Gene3D" id="3.20.20.80">
    <property type="entry name" value="Glycosidases"/>
    <property type="match status" value="2"/>
</dbReference>
<dbReference type="RefSeq" id="WP_062411527.1">
    <property type="nucleotide sequence ID" value="NZ_JAJCIO010000007.1"/>
</dbReference>
<protein>
    <submittedName>
        <fullName evidence="4">Glycosyl hydrolase family 18 protein</fullName>
    </submittedName>
</protein>
<dbReference type="GO" id="GO:0016787">
    <property type="term" value="F:hydrolase activity"/>
    <property type="evidence" value="ECO:0007669"/>
    <property type="project" value="UniProtKB-KW"/>
</dbReference>
<dbReference type="InterPro" id="IPR001223">
    <property type="entry name" value="Glyco_hydro18_cat"/>
</dbReference>
<evidence type="ECO:0000256" key="2">
    <source>
        <dbReference type="SAM" id="SignalP"/>
    </source>
</evidence>
<feature type="chain" id="PRO_5046467440" evidence="2">
    <location>
        <begin position="27"/>
        <end position="585"/>
    </location>
</feature>
<dbReference type="SMART" id="SM00636">
    <property type="entry name" value="Glyco_18"/>
    <property type="match status" value="1"/>
</dbReference>
<dbReference type="SUPFAM" id="SSF51445">
    <property type="entry name" value="(Trans)glycosidases"/>
    <property type="match status" value="1"/>
</dbReference>
<keyword evidence="4" id="KW-0378">Hydrolase</keyword>
<proteinExistence type="predicted"/>
<dbReference type="InterPro" id="IPR017853">
    <property type="entry name" value="GH"/>
</dbReference>
<keyword evidence="2" id="KW-0732">Signal</keyword>
<keyword evidence="5" id="KW-1185">Reference proteome</keyword>
<accession>A0ABT1SRX5</accession>
<dbReference type="Pfam" id="PF00704">
    <property type="entry name" value="Glyco_hydro_18"/>
    <property type="match status" value="1"/>
</dbReference>
<comment type="caution">
    <text evidence="4">The sequence shown here is derived from an EMBL/GenBank/DDBJ whole genome shotgun (WGS) entry which is preliminary data.</text>
</comment>
<gene>
    <name evidence="4" type="ORF">NE675_05950</name>
</gene>
<evidence type="ECO:0000259" key="3">
    <source>
        <dbReference type="PROSITE" id="PS51910"/>
    </source>
</evidence>
<sequence>MKYNHAVKVSCLTGLITLSLTAFSFAAAPADDSSKASDPAFSVPTVANPIPNEVVKDLEIVEDQGRWLVSDKALSRYGIKEADKSKGTYWFRLPKADNGSTAWQGDPVQLTLPGRAVSGGRTINIKNVRRPLGISYVLAENPTEKNTLLPPEQSVSTAPELHREPNRKPAAAKEGKMGLVLFWDPLMKEDADLPSLQTHQPIMSPTAFRLTKNGIELRNPDFDMLAETYAAKGYAMWPLIDNNFDPKLTHEILSDSRLQDTMVRQLMGYAILYDFKGYNIDFENVNYSDKDKLTAFVRKISDAAHAYGLKVSMDVTPPSDSPNWSMVYDRAALAPHLDYLMIMAYDQFGRTSPVAGPVASYPWVERAVQNTLKLVPAEKIVLGMPLYMRLWYESKDGRDLPQNIADWPAVVGATPVKGAKAESDTVQDKAKTSEPMLVEVETAAEEAARQAAENKDGVIVPIDFDGDSYKRAAVTPVKKMVKPEPDQPAVTGGKAKLFVRTLTMADSEAVLKAYKNYVVWNKDLGLYYLELPMKTGTVKIWIEDEKSLKAKAELIQTYGLKGAAFWRKGFEPAHFWQGFAKHELT</sequence>
<dbReference type="Proteomes" id="UP001206692">
    <property type="component" value="Unassembled WGS sequence"/>
</dbReference>
<feature type="region of interest" description="Disordered" evidence="1">
    <location>
        <begin position="145"/>
        <end position="170"/>
    </location>
</feature>
<evidence type="ECO:0000313" key="5">
    <source>
        <dbReference type="Proteomes" id="UP001206692"/>
    </source>
</evidence>
<dbReference type="PANTHER" id="PTHR46066">
    <property type="entry name" value="CHITINASE DOMAIN-CONTAINING PROTEIN 1 FAMILY MEMBER"/>
    <property type="match status" value="1"/>
</dbReference>
<feature type="compositionally biased region" description="Basic and acidic residues" evidence="1">
    <location>
        <begin position="160"/>
        <end position="170"/>
    </location>
</feature>
<organism evidence="4 5">
    <name type="scientific">Megasphaera massiliensis</name>
    <dbReference type="NCBI Taxonomy" id="1232428"/>
    <lineage>
        <taxon>Bacteria</taxon>
        <taxon>Bacillati</taxon>
        <taxon>Bacillota</taxon>
        <taxon>Negativicutes</taxon>
        <taxon>Veillonellales</taxon>
        <taxon>Veillonellaceae</taxon>
        <taxon>Megasphaera</taxon>
    </lineage>
</organism>
<name>A0ABT1SRX5_9FIRM</name>
<dbReference type="InterPro" id="IPR011583">
    <property type="entry name" value="Chitinase_II/V-like_cat"/>
</dbReference>
<reference evidence="4 5" key="1">
    <citation type="submission" date="2022-06" db="EMBL/GenBank/DDBJ databases">
        <title>Isolation of gut microbiota from human fecal samples.</title>
        <authorList>
            <person name="Pamer E.G."/>
            <person name="Barat B."/>
            <person name="Waligurski E."/>
            <person name="Medina S."/>
            <person name="Paddock L."/>
            <person name="Mostad J."/>
        </authorList>
    </citation>
    <scope>NUCLEOTIDE SEQUENCE [LARGE SCALE GENOMIC DNA]</scope>
    <source>
        <strain evidence="4 5">DFI.1.1</strain>
    </source>
</reference>
<evidence type="ECO:0000256" key="1">
    <source>
        <dbReference type="SAM" id="MobiDB-lite"/>
    </source>
</evidence>